<name>A0A379I892_PSEFL</name>
<dbReference type="AlphaFoldDB" id="A0A379I892"/>
<dbReference type="EMBL" id="UGUS01000002">
    <property type="protein sequence ID" value="SUD28818.1"/>
    <property type="molecule type" value="Genomic_DNA"/>
</dbReference>
<gene>
    <name evidence="1" type="ORF">NCTC10392_00939</name>
</gene>
<protein>
    <submittedName>
        <fullName evidence="1">Uncharacterized protein</fullName>
    </submittedName>
</protein>
<organism evidence="1 2">
    <name type="scientific">Pseudomonas fluorescens</name>
    <dbReference type="NCBI Taxonomy" id="294"/>
    <lineage>
        <taxon>Bacteria</taxon>
        <taxon>Pseudomonadati</taxon>
        <taxon>Pseudomonadota</taxon>
        <taxon>Gammaproteobacteria</taxon>
        <taxon>Pseudomonadales</taxon>
        <taxon>Pseudomonadaceae</taxon>
        <taxon>Pseudomonas</taxon>
    </lineage>
</organism>
<evidence type="ECO:0000313" key="2">
    <source>
        <dbReference type="Proteomes" id="UP000255125"/>
    </source>
</evidence>
<dbReference type="Proteomes" id="UP000255125">
    <property type="component" value="Unassembled WGS sequence"/>
</dbReference>
<sequence>MTAKTRSIPGFDRQRTNVDVCLAKHRPQNQSTVGNEYPFNPTLRDDFGNTANEHREPLGLEDWEGLLYIESYS</sequence>
<proteinExistence type="predicted"/>
<accession>A0A379I892</accession>
<evidence type="ECO:0000313" key="1">
    <source>
        <dbReference type="EMBL" id="SUD28818.1"/>
    </source>
</evidence>
<reference evidence="1 2" key="1">
    <citation type="submission" date="2018-06" db="EMBL/GenBank/DDBJ databases">
        <authorList>
            <consortium name="Pathogen Informatics"/>
            <person name="Doyle S."/>
        </authorList>
    </citation>
    <scope>NUCLEOTIDE SEQUENCE [LARGE SCALE GENOMIC DNA]</scope>
    <source>
        <strain evidence="1 2">NCTC10392</strain>
    </source>
</reference>